<dbReference type="EMBL" id="BAAAGE010000002">
    <property type="protein sequence ID" value="GAA0723286.1"/>
    <property type="molecule type" value="Genomic_DNA"/>
</dbReference>
<organism evidence="13 14">
    <name type="scientific">Aquimarina litoralis</name>
    <dbReference type="NCBI Taxonomy" id="584605"/>
    <lineage>
        <taxon>Bacteria</taxon>
        <taxon>Pseudomonadati</taxon>
        <taxon>Bacteroidota</taxon>
        <taxon>Flavobacteriia</taxon>
        <taxon>Flavobacteriales</taxon>
        <taxon>Flavobacteriaceae</taxon>
        <taxon>Aquimarina</taxon>
    </lineage>
</organism>
<evidence type="ECO:0000256" key="6">
    <source>
        <dbReference type="ARBA" id="ARBA00022679"/>
    </source>
</evidence>
<feature type="domain" description="Ribosomal RNA small subunit methyltransferase E methyltransferase" evidence="11">
    <location>
        <begin position="74"/>
        <end position="228"/>
    </location>
</feature>
<dbReference type="InterPro" id="IPR006700">
    <property type="entry name" value="RsmE"/>
</dbReference>
<dbReference type="NCBIfam" id="TIGR00046">
    <property type="entry name" value="RsmE family RNA methyltransferase"/>
    <property type="match status" value="1"/>
</dbReference>
<accession>A0ABN1IXD4</accession>
<evidence type="ECO:0000256" key="10">
    <source>
        <dbReference type="PIRNR" id="PIRNR015601"/>
    </source>
</evidence>
<dbReference type="Pfam" id="PF20260">
    <property type="entry name" value="PUA_4"/>
    <property type="match status" value="1"/>
</dbReference>
<gene>
    <name evidence="13" type="ORF">GCM10009430_26570</name>
</gene>
<evidence type="ECO:0000259" key="11">
    <source>
        <dbReference type="Pfam" id="PF04452"/>
    </source>
</evidence>
<dbReference type="RefSeq" id="WP_343912776.1">
    <property type="nucleotide sequence ID" value="NZ_BAAAGE010000002.1"/>
</dbReference>
<dbReference type="InterPro" id="IPR015947">
    <property type="entry name" value="PUA-like_sf"/>
</dbReference>
<dbReference type="InterPro" id="IPR029026">
    <property type="entry name" value="tRNA_m1G_MTases_N"/>
</dbReference>
<dbReference type="SUPFAM" id="SSF75217">
    <property type="entry name" value="alpha/beta knot"/>
    <property type="match status" value="1"/>
</dbReference>
<evidence type="ECO:0000256" key="7">
    <source>
        <dbReference type="ARBA" id="ARBA00022691"/>
    </source>
</evidence>
<dbReference type="Gene3D" id="2.40.240.20">
    <property type="entry name" value="Hypothetical PUA domain-like, domain 1"/>
    <property type="match status" value="1"/>
</dbReference>
<dbReference type="PANTHER" id="PTHR30027">
    <property type="entry name" value="RIBOSOMAL RNA SMALL SUBUNIT METHYLTRANSFERASE E"/>
    <property type="match status" value="1"/>
</dbReference>
<dbReference type="InterPro" id="IPR046886">
    <property type="entry name" value="RsmE_MTase_dom"/>
</dbReference>
<evidence type="ECO:0000259" key="12">
    <source>
        <dbReference type="Pfam" id="PF20260"/>
    </source>
</evidence>
<evidence type="ECO:0000313" key="14">
    <source>
        <dbReference type="Proteomes" id="UP001501758"/>
    </source>
</evidence>
<proteinExistence type="inferred from homology"/>
<keyword evidence="4 10" id="KW-0698">rRNA processing</keyword>
<evidence type="ECO:0000256" key="9">
    <source>
        <dbReference type="ARBA" id="ARBA00047944"/>
    </source>
</evidence>
<evidence type="ECO:0000256" key="2">
    <source>
        <dbReference type="ARBA" id="ARBA00005528"/>
    </source>
</evidence>
<evidence type="ECO:0000256" key="5">
    <source>
        <dbReference type="ARBA" id="ARBA00022603"/>
    </source>
</evidence>
<evidence type="ECO:0000256" key="8">
    <source>
        <dbReference type="ARBA" id="ARBA00025699"/>
    </source>
</evidence>
<evidence type="ECO:0000313" key="13">
    <source>
        <dbReference type="EMBL" id="GAA0723286.1"/>
    </source>
</evidence>
<dbReference type="PIRSF" id="PIRSF015601">
    <property type="entry name" value="MTase_slr0722"/>
    <property type="match status" value="1"/>
</dbReference>
<dbReference type="Pfam" id="PF04452">
    <property type="entry name" value="Methyltrans_RNA"/>
    <property type="match status" value="1"/>
</dbReference>
<evidence type="ECO:0000256" key="1">
    <source>
        <dbReference type="ARBA" id="ARBA00004496"/>
    </source>
</evidence>
<keyword evidence="5 10" id="KW-0489">Methyltransferase</keyword>
<feature type="domain" description="Ribosomal RNA small subunit methyltransferase E PUA-like" evidence="12">
    <location>
        <begin position="20"/>
        <end position="64"/>
    </location>
</feature>
<dbReference type="CDD" id="cd18084">
    <property type="entry name" value="RsmE-like"/>
    <property type="match status" value="1"/>
</dbReference>
<comment type="similarity">
    <text evidence="2 10">Belongs to the RNA methyltransferase RsmE family.</text>
</comment>
<dbReference type="Proteomes" id="UP001501758">
    <property type="component" value="Unassembled WGS sequence"/>
</dbReference>
<comment type="subcellular location">
    <subcellularLocation>
        <location evidence="1 10">Cytoplasm</location>
    </subcellularLocation>
</comment>
<comment type="caution">
    <text evidence="13">The sequence shown here is derived from an EMBL/GenBank/DDBJ whole genome shotgun (WGS) entry which is preliminary data.</text>
</comment>
<keyword evidence="3 10" id="KW-0963">Cytoplasm</keyword>
<keyword evidence="14" id="KW-1185">Reference proteome</keyword>
<dbReference type="InterPro" id="IPR046887">
    <property type="entry name" value="RsmE_PUA-like"/>
</dbReference>
<dbReference type="PANTHER" id="PTHR30027:SF3">
    <property type="entry name" value="16S RRNA (URACIL(1498)-N(3))-METHYLTRANSFERASE"/>
    <property type="match status" value="1"/>
</dbReference>
<name>A0ABN1IXD4_9FLAO</name>
<dbReference type="InterPro" id="IPR029028">
    <property type="entry name" value="Alpha/beta_knot_MTases"/>
</dbReference>
<keyword evidence="6 10" id="KW-0808">Transferase</keyword>
<sequence>MQLFYSKDITATTEEFEFSREESKHITKVLRKKEGDILQITNGIGLLCKGLITFSSPNKCIIQLQDKNHHDRKDYRLHLAVAPTKMNDRYEWFLEKATEIGIDEITPVICDHSERKVIKQERFERILQSAMKQSLQYYLPVLNPAISFTEFIKQENDDQLLIAHCEETDKKSLQETLKTKGSTTILIGPEGDFSSKEIATAITTGYTPVTLGNTRLRTETAAIVATHSVAFLNQ</sequence>
<protein>
    <recommendedName>
        <fullName evidence="10">Ribosomal RNA small subunit methyltransferase E</fullName>
        <ecNumber evidence="10">2.1.1.193</ecNumber>
    </recommendedName>
</protein>
<keyword evidence="7 10" id="KW-0949">S-adenosyl-L-methionine</keyword>
<dbReference type="Gene3D" id="3.40.1280.10">
    <property type="match status" value="1"/>
</dbReference>
<evidence type="ECO:0000256" key="4">
    <source>
        <dbReference type="ARBA" id="ARBA00022552"/>
    </source>
</evidence>
<evidence type="ECO:0000256" key="3">
    <source>
        <dbReference type="ARBA" id="ARBA00022490"/>
    </source>
</evidence>
<comment type="function">
    <text evidence="8 10">Specifically methylates the N3 position of the uracil ring of uridine 1498 (m3U1498) in 16S rRNA. Acts on the fully assembled 30S ribosomal subunit.</text>
</comment>
<comment type="catalytic activity">
    <reaction evidence="9 10">
        <text>uridine(1498) in 16S rRNA + S-adenosyl-L-methionine = N(3)-methyluridine(1498) in 16S rRNA + S-adenosyl-L-homocysteine + H(+)</text>
        <dbReference type="Rhea" id="RHEA:42920"/>
        <dbReference type="Rhea" id="RHEA-COMP:10283"/>
        <dbReference type="Rhea" id="RHEA-COMP:10284"/>
        <dbReference type="ChEBI" id="CHEBI:15378"/>
        <dbReference type="ChEBI" id="CHEBI:57856"/>
        <dbReference type="ChEBI" id="CHEBI:59789"/>
        <dbReference type="ChEBI" id="CHEBI:65315"/>
        <dbReference type="ChEBI" id="CHEBI:74502"/>
        <dbReference type="EC" id="2.1.1.193"/>
    </reaction>
</comment>
<dbReference type="EC" id="2.1.1.193" evidence="10"/>
<reference evidence="13 14" key="1">
    <citation type="journal article" date="2019" name="Int. J. Syst. Evol. Microbiol.">
        <title>The Global Catalogue of Microorganisms (GCM) 10K type strain sequencing project: providing services to taxonomists for standard genome sequencing and annotation.</title>
        <authorList>
            <consortium name="The Broad Institute Genomics Platform"/>
            <consortium name="The Broad Institute Genome Sequencing Center for Infectious Disease"/>
            <person name="Wu L."/>
            <person name="Ma J."/>
        </authorList>
    </citation>
    <scope>NUCLEOTIDE SEQUENCE [LARGE SCALE GENOMIC DNA]</scope>
    <source>
        <strain evidence="13 14">JCM 15974</strain>
    </source>
</reference>
<dbReference type="SUPFAM" id="SSF88697">
    <property type="entry name" value="PUA domain-like"/>
    <property type="match status" value="1"/>
</dbReference>
<dbReference type="NCBIfam" id="NF008702">
    <property type="entry name" value="PRK11713.6-1"/>
    <property type="match status" value="1"/>
</dbReference>